<dbReference type="InterPro" id="IPR051414">
    <property type="entry name" value="Adenylate-forming_Reductase"/>
</dbReference>
<keyword evidence="1" id="KW-0596">Phosphopantetheine</keyword>
<accession>A0A9P5Y0D2</accession>
<organism evidence="4 5">
    <name type="scientific">Collybia nuda</name>
    <dbReference type="NCBI Taxonomy" id="64659"/>
    <lineage>
        <taxon>Eukaryota</taxon>
        <taxon>Fungi</taxon>
        <taxon>Dikarya</taxon>
        <taxon>Basidiomycota</taxon>
        <taxon>Agaricomycotina</taxon>
        <taxon>Agaricomycetes</taxon>
        <taxon>Agaricomycetidae</taxon>
        <taxon>Agaricales</taxon>
        <taxon>Tricholomatineae</taxon>
        <taxon>Clitocybaceae</taxon>
        <taxon>Collybia</taxon>
    </lineage>
</organism>
<feature type="domain" description="AMP-dependent synthetase/ligase" evidence="3">
    <location>
        <begin position="80"/>
        <end position="364"/>
    </location>
</feature>
<sequence>MPTFDFDSFLQPPPGLPIQYAFDFQLEHNAHYPILVHPNGGGLKYYNYSEVVPAIHRAGLSISTSIGFPILQGGSSVPPVVAIVAETNNLTYLTVILGCLRAGITVLPISPRFSSSVIAHLLRTAKATHVLISESMYNVTWKAIEDIKETSSHTPPGIVYMLTYQDLYLPSESGVLSTAFLPPHHPEFGKTQPSMILHSSSSTSLFPKLIPWSEQFLTSISAIESAIPRFRGRTFGTQATEFFHGAGLYFIFWACRVGLILATMDPLNPQTSIPAEEDLIFRNFEETRPAYIWASPRFIEIWATDPHKVRFMKTVDGVIFGGRFLNKRIGDKLVDEGVSIFTVYGSTECSYVSTFISEPQGKDWEYFTLNPGVFTKLRHVETSDMGSIHELFVVSKPGLHELPVTVWNAKWDWDPAYQSSDLVIEHPTKTGHYKILGRKGDQIMMSSGEVVYPIPIEDDIRYMAKFVKSAIVFGYSRPCLGVIIELHTPSEALNTEQSDILCEVLEKINENLPLYARISIKMVITASSQKPFPYGNKGVPRRPVILRAYDTEIYEAYALNNNYTKGV</sequence>
<dbReference type="Proteomes" id="UP000807353">
    <property type="component" value="Unassembled WGS sequence"/>
</dbReference>
<dbReference type="SUPFAM" id="SSF56801">
    <property type="entry name" value="Acetyl-CoA synthetase-like"/>
    <property type="match status" value="1"/>
</dbReference>
<dbReference type="PANTHER" id="PTHR43439">
    <property type="entry name" value="PHENYLACETATE-COENZYME A LIGASE"/>
    <property type="match status" value="1"/>
</dbReference>
<evidence type="ECO:0000256" key="1">
    <source>
        <dbReference type="ARBA" id="ARBA00022450"/>
    </source>
</evidence>
<name>A0A9P5Y0D2_9AGAR</name>
<evidence type="ECO:0000313" key="4">
    <source>
        <dbReference type="EMBL" id="KAF9460004.1"/>
    </source>
</evidence>
<dbReference type="EMBL" id="MU150306">
    <property type="protein sequence ID" value="KAF9460004.1"/>
    <property type="molecule type" value="Genomic_DNA"/>
</dbReference>
<dbReference type="Gene3D" id="3.40.50.12780">
    <property type="entry name" value="N-terminal domain of ligase-like"/>
    <property type="match status" value="1"/>
</dbReference>
<dbReference type="InterPro" id="IPR000873">
    <property type="entry name" value="AMP-dep_synth/lig_dom"/>
</dbReference>
<evidence type="ECO:0000259" key="3">
    <source>
        <dbReference type="Pfam" id="PF00501"/>
    </source>
</evidence>
<dbReference type="Pfam" id="PF23562">
    <property type="entry name" value="AMP-binding_C_3"/>
    <property type="match status" value="1"/>
</dbReference>
<keyword evidence="2" id="KW-0597">Phosphoprotein</keyword>
<comment type="caution">
    <text evidence="4">The sequence shown here is derived from an EMBL/GenBank/DDBJ whole genome shotgun (WGS) entry which is preliminary data.</text>
</comment>
<dbReference type="InterPro" id="IPR042099">
    <property type="entry name" value="ANL_N_sf"/>
</dbReference>
<protein>
    <recommendedName>
        <fullName evidence="3">AMP-dependent synthetase/ligase domain-containing protein</fullName>
    </recommendedName>
</protein>
<evidence type="ECO:0000313" key="5">
    <source>
        <dbReference type="Proteomes" id="UP000807353"/>
    </source>
</evidence>
<reference evidence="4" key="1">
    <citation type="submission" date="2020-11" db="EMBL/GenBank/DDBJ databases">
        <authorList>
            <consortium name="DOE Joint Genome Institute"/>
            <person name="Ahrendt S."/>
            <person name="Riley R."/>
            <person name="Andreopoulos W."/>
            <person name="Labutti K."/>
            <person name="Pangilinan J."/>
            <person name="Ruiz-Duenas F.J."/>
            <person name="Barrasa J.M."/>
            <person name="Sanchez-Garcia M."/>
            <person name="Camarero S."/>
            <person name="Miyauchi S."/>
            <person name="Serrano A."/>
            <person name="Linde D."/>
            <person name="Babiker R."/>
            <person name="Drula E."/>
            <person name="Ayuso-Fernandez I."/>
            <person name="Pacheco R."/>
            <person name="Padilla G."/>
            <person name="Ferreira P."/>
            <person name="Barriuso J."/>
            <person name="Kellner H."/>
            <person name="Castanera R."/>
            <person name="Alfaro M."/>
            <person name="Ramirez L."/>
            <person name="Pisabarro A.G."/>
            <person name="Kuo A."/>
            <person name="Tritt A."/>
            <person name="Lipzen A."/>
            <person name="He G."/>
            <person name="Yan M."/>
            <person name="Ng V."/>
            <person name="Cullen D."/>
            <person name="Martin F."/>
            <person name="Rosso M.-N."/>
            <person name="Henrissat B."/>
            <person name="Hibbett D."/>
            <person name="Martinez A.T."/>
            <person name="Grigoriev I.V."/>
        </authorList>
    </citation>
    <scope>NUCLEOTIDE SEQUENCE</scope>
    <source>
        <strain evidence="4">CBS 247.69</strain>
    </source>
</reference>
<dbReference type="Pfam" id="PF00501">
    <property type="entry name" value="AMP-binding"/>
    <property type="match status" value="1"/>
</dbReference>
<dbReference type="OrthoDB" id="429813at2759"/>
<dbReference type="PANTHER" id="PTHR43439:SF2">
    <property type="entry name" value="ENZYME, PUTATIVE (JCVI)-RELATED"/>
    <property type="match status" value="1"/>
</dbReference>
<keyword evidence="5" id="KW-1185">Reference proteome</keyword>
<dbReference type="AlphaFoldDB" id="A0A9P5Y0D2"/>
<gene>
    <name evidence="4" type="ORF">BDZ94DRAFT_1311869</name>
</gene>
<evidence type="ECO:0000256" key="2">
    <source>
        <dbReference type="ARBA" id="ARBA00022553"/>
    </source>
</evidence>
<proteinExistence type="predicted"/>